<sequence length="189" mass="20506">MLIRFSLALAAIVMMALPAGAQSRPAIAYTTANLNMRAGPGTNYPVIATVPRGGGVTIFGCTADFGWCDAAFTNVKGWVSGKYLSYGGEGIYYGRPIPSAGINLGVQRYYRDYPIYAEGPAYRGGPVYKGDPPYDPPYAPPVEPGPVYAPGPVYDAPPVVVAPPQPIIIRPYWDSYPGYPQRYFEHRVY</sequence>
<dbReference type="Gene3D" id="2.30.30.40">
    <property type="entry name" value="SH3 Domains"/>
    <property type="match status" value="1"/>
</dbReference>
<dbReference type="Proteomes" id="UP000004848">
    <property type="component" value="Unassembled WGS sequence"/>
</dbReference>
<protein>
    <recommendedName>
        <fullName evidence="2">SH3b domain-containing protein</fullName>
    </recommendedName>
</protein>
<feature type="chain" id="PRO_5002627927" description="SH3b domain-containing protein" evidence="1">
    <location>
        <begin position="22"/>
        <end position="189"/>
    </location>
</feature>
<dbReference type="OrthoDB" id="8451772at2"/>
<comment type="caution">
    <text evidence="3">The sequence shown here is derived from an EMBL/GenBank/DDBJ whole genome shotgun (WGS) entry which is preliminary data.</text>
</comment>
<dbReference type="SMART" id="SM00287">
    <property type="entry name" value="SH3b"/>
    <property type="match status" value="1"/>
</dbReference>
<dbReference type="eggNOG" id="COG4991">
    <property type="taxonomic scope" value="Bacteria"/>
</dbReference>
<evidence type="ECO:0000259" key="2">
    <source>
        <dbReference type="PROSITE" id="PS51781"/>
    </source>
</evidence>
<feature type="domain" description="SH3b" evidence="2">
    <location>
        <begin position="25"/>
        <end position="88"/>
    </location>
</feature>
<dbReference type="GeneID" id="68848533"/>
<evidence type="ECO:0000313" key="3">
    <source>
        <dbReference type="EMBL" id="EAV41998.1"/>
    </source>
</evidence>
<keyword evidence="1" id="KW-0732">Signal</keyword>
<evidence type="ECO:0000313" key="4">
    <source>
        <dbReference type="Proteomes" id="UP000004848"/>
    </source>
</evidence>
<dbReference type="InterPro" id="IPR003646">
    <property type="entry name" value="SH3-like_bac-type"/>
</dbReference>
<reference evidence="3 4" key="1">
    <citation type="submission" date="2006-05" db="EMBL/GenBank/DDBJ databases">
        <authorList>
            <person name="King G."/>
            <person name="Ferriera S."/>
            <person name="Johnson J."/>
            <person name="Kravitz S."/>
            <person name="Beeson K."/>
            <person name="Sutton G."/>
            <person name="Rogers Y.-H."/>
            <person name="Friedman R."/>
            <person name="Frazier M."/>
            <person name="Venter J.C."/>
        </authorList>
    </citation>
    <scope>NUCLEOTIDE SEQUENCE [LARGE SCALE GENOMIC DNA]</scope>
    <source>
        <strain evidence="4">ATCC 25650 / DSM 13394 / JCM 20685 / NBRC 16684 / NCIMB 2208 / IAM 12614 / B1</strain>
    </source>
</reference>
<dbReference type="PROSITE" id="PS51781">
    <property type="entry name" value="SH3B"/>
    <property type="match status" value="1"/>
</dbReference>
<proteinExistence type="predicted"/>
<dbReference type="AlphaFoldDB" id="A0NYZ7"/>
<gene>
    <name evidence="3" type="ORF">SIAM614_25302</name>
</gene>
<dbReference type="Pfam" id="PF08239">
    <property type="entry name" value="SH3_3"/>
    <property type="match status" value="1"/>
</dbReference>
<accession>A0NYZ7</accession>
<evidence type="ECO:0000256" key="1">
    <source>
        <dbReference type="SAM" id="SignalP"/>
    </source>
</evidence>
<dbReference type="RefSeq" id="WP_006937837.1">
    <property type="nucleotide sequence ID" value="NZ_AAUW01000017.1"/>
</dbReference>
<dbReference type="EMBL" id="AAUW01000017">
    <property type="protein sequence ID" value="EAV41998.1"/>
    <property type="molecule type" value="Genomic_DNA"/>
</dbReference>
<organism evidence="3 4">
    <name type="scientific">Roseibium aggregatum (strain ATCC 25650 / DSM 13394 / JCM 20685 / NBRC 16684 / NCIMB 2208 / IAM 12614 / B1)</name>
    <name type="common">Stappia aggregata</name>
    <dbReference type="NCBI Taxonomy" id="384765"/>
    <lineage>
        <taxon>Bacteria</taxon>
        <taxon>Pseudomonadati</taxon>
        <taxon>Pseudomonadota</taxon>
        <taxon>Alphaproteobacteria</taxon>
        <taxon>Hyphomicrobiales</taxon>
        <taxon>Stappiaceae</taxon>
        <taxon>Roseibium</taxon>
    </lineage>
</organism>
<name>A0NYZ7_ROSAI</name>
<feature type="signal peptide" evidence="1">
    <location>
        <begin position="1"/>
        <end position="21"/>
    </location>
</feature>